<evidence type="ECO:0000259" key="1">
    <source>
        <dbReference type="Pfam" id="PF03184"/>
    </source>
</evidence>
<dbReference type="InterPro" id="IPR004875">
    <property type="entry name" value="DDE_SF_endonuclease_dom"/>
</dbReference>
<evidence type="ECO:0000313" key="3">
    <source>
        <dbReference type="Proteomes" id="UP000499080"/>
    </source>
</evidence>
<dbReference type="OrthoDB" id="6512965at2759"/>
<accession>A0A4Y2LZU5</accession>
<dbReference type="Proteomes" id="UP000499080">
    <property type="component" value="Unassembled WGS sequence"/>
</dbReference>
<sequence length="99" mass="11519">MHLPTQMLKHSKPKISLAYSCPQNTTAILQPMDLGVIESMKRRYRKQLLSNLIFEGHDEEEEAACSIVQFWKALTLKDCVYMVNEAWESVPEHTLKRSR</sequence>
<evidence type="ECO:0000313" key="2">
    <source>
        <dbReference type="EMBL" id="GBN20002.1"/>
    </source>
</evidence>
<dbReference type="PANTHER" id="PTHR19303:SF73">
    <property type="entry name" value="PROTEIN PDC2"/>
    <property type="match status" value="1"/>
</dbReference>
<dbReference type="EMBL" id="BGPR01006554">
    <property type="protein sequence ID" value="GBN20002.1"/>
    <property type="molecule type" value="Genomic_DNA"/>
</dbReference>
<comment type="caution">
    <text evidence="2">The sequence shown here is derived from an EMBL/GenBank/DDBJ whole genome shotgun (WGS) entry which is preliminary data.</text>
</comment>
<name>A0A4Y2LZU5_ARAVE</name>
<proteinExistence type="predicted"/>
<dbReference type="InterPro" id="IPR050863">
    <property type="entry name" value="CenT-Element_Derived"/>
</dbReference>
<protein>
    <recommendedName>
        <fullName evidence="1">DDE-1 domain-containing protein</fullName>
    </recommendedName>
</protein>
<dbReference type="GO" id="GO:0005634">
    <property type="term" value="C:nucleus"/>
    <property type="evidence" value="ECO:0007669"/>
    <property type="project" value="TreeGrafter"/>
</dbReference>
<dbReference type="GO" id="GO:0003677">
    <property type="term" value="F:DNA binding"/>
    <property type="evidence" value="ECO:0007669"/>
    <property type="project" value="TreeGrafter"/>
</dbReference>
<feature type="domain" description="DDE-1" evidence="1">
    <location>
        <begin position="9"/>
        <end position="97"/>
    </location>
</feature>
<dbReference type="Pfam" id="PF03184">
    <property type="entry name" value="DDE_1"/>
    <property type="match status" value="1"/>
</dbReference>
<reference evidence="2 3" key="1">
    <citation type="journal article" date="2019" name="Sci. Rep.">
        <title>Orb-weaving spider Araneus ventricosus genome elucidates the spidroin gene catalogue.</title>
        <authorList>
            <person name="Kono N."/>
            <person name="Nakamura H."/>
            <person name="Ohtoshi R."/>
            <person name="Moran D.A.P."/>
            <person name="Shinohara A."/>
            <person name="Yoshida Y."/>
            <person name="Fujiwara M."/>
            <person name="Mori M."/>
            <person name="Tomita M."/>
            <person name="Arakawa K."/>
        </authorList>
    </citation>
    <scope>NUCLEOTIDE SEQUENCE [LARGE SCALE GENOMIC DNA]</scope>
</reference>
<dbReference type="PANTHER" id="PTHR19303">
    <property type="entry name" value="TRANSPOSON"/>
    <property type="match status" value="1"/>
</dbReference>
<gene>
    <name evidence="2" type="ORF">AVEN_72232_1</name>
</gene>
<keyword evidence="3" id="KW-1185">Reference proteome</keyword>
<organism evidence="2 3">
    <name type="scientific">Araneus ventricosus</name>
    <name type="common">Orbweaver spider</name>
    <name type="synonym">Epeira ventricosa</name>
    <dbReference type="NCBI Taxonomy" id="182803"/>
    <lineage>
        <taxon>Eukaryota</taxon>
        <taxon>Metazoa</taxon>
        <taxon>Ecdysozoa</taxon>
        <taxon>Arthropoda</taxon>
        <taxon>Chelicerata</taxon>
        <taxon>Arachnida</taxon>
        <taxon>Araneae</taxon>
        <taxon>Araneomorphae</taxon>
        <taxon>Entelegynae</taxon>
        <taxon>Araneoidea</taxon>
        <taxon>Araneidae</taxon>
        <taxon>Araneus</taxon>
    </lineage>
</organism>
<dbReference type="AlphaFoldDB" id="A0A4Y2LZU5"/>